<reference evidence="5" key="2">
    <citation type="submission" date="2018-05" db="EMBL/GenBank/DDBJ databases">
        <title>OmerRS3 (Oryza meridionalis Reference Sequence Version 3).</title>
        <authorList>
            <person name="Zhang J."/>
            <person name="Kudrna D."/>
            <person name="Lee S."/>
            <person name="Talag J."/>
            <person name="Welchert J."/>
            <person name="Wing R.A."/>
        </authorList>
    </citation>
    <scope>NUCLEOTIDE SEQUENCE [LARGE SCALE GENOMIC DNA]</scope>
    <source>
        <strain evidence="5">cv. OR44</strain>
    </source>
</reference>
<organism evidence="5">
    <name type="scientific">Oryza meridionalis</name>
    <dbReference type="NCBI Taxonomy" id="40149"/>
    <lineage>
        <taxon>Eukaryota</taxon>
        <taxon>Viridiplantae</taxon>
        <taxon>Streptophyta</taxon>
        <taxon>Embryophyta</taxon>
        <taxon>Tracheophyta</taxon>
        <taxon>Spermatophyta</taxon>
        <taxon>Magnoliopsida</taxon>
        <taxon>Liliopsida</taxon>
        <taxon>Poales</taxon>
        <taxon>Poaceae</taxon>
        <taxon>BOP clade</taxon>
        <taxon>Oryzoideae</taxon>
        <taxon>Oryzeae</taxon>
        <taxon>Oryzinae</taxon>
        <taxon>Oryza</taxon>
    </lineage>
</organism>
<feature type="compositionally biased region" description="Low complexity" evidence="4">
    <location>
        <begin position="45"/>
        <end position="71"/>
    </location>
</feature>
<comment type="caution">
    <text evidence="3">Lacks conserved residue(s) required for the propagation of feature annotation.</text>
</comment>
<dbReference type="HOGENOM" id="CLU_011924_6_0_1"/>
<feature type="region of interest" description="Disordered" evidence="4">
    <location>
        <begin position="12"/>
        <end position="33"/>
    </location>
</feature>
<protein>
    <submittedName>
        <fullName evidence="5">Uncharacterized protein</fullName>
    </submittedName>
</protein>
<feature type="region of interest" description="Leucine repeat I (LRI)" evidence="3">
    <location>
        <begin position="144"/>
        <end position="204"/>
    </location>
</feature>
<dbReference type="AlphaFoldDB" id="A0A0E0EX36"/>
<reference evidence="5" key="1">
    <citation type="submission" date="2015-04" db="UniProtKB">
        <authorList>
            <consortium name="EnsemblPlants"/>
        </authorList>
    </citation>
    <scope>IDENTIFICATION</scope>
</reference>
<feature type="region of interest" description="Disordered" evidence="4">
    <location>
        <begin position="45"/>
        <end position="87"/>
    </location>
</feature>
<evidence type="ECO:0000313" key="5">
    <source>
        <dbReference type="EnsemblPlants" id="OMERI10G05450.2"/>
    </source>
</evidence>
<dbReference type="EnsemblPlants" id="OMERI10G05450.2">
    <property type="protein sequence ID" value="OMERI10G05450.2"/>
    <property type="gene ID" value="OMERI10G05450"/>
</dbReference>
<sequence>MRGGNGRFYITQNHQDAHYASSDDGSQKIGSSPQAFEAPYCTLESSSANGAHPAHSSASSHSISPISGSPLSHHDSHSDHTYNSPPSASCVTEITDLQIKLRELENAILGPELDIAYDSPESALQPNIMATPENWRQLLGINTGDLKQVIIACGKAVAENDVRLKELLISELGQMVSVSGDPLQRLGAYMLEGLVARLSSSGSKIYKSLKCKEPTSSELMSYMHLLYEICPFFKFGYMSANGAIAEAIKGENFVHIIDFQIAQGSQWMTLIQALAARPGGPPFLRITGIDDSNSAYARGGGLDIVGMRLMVKSLSPKLVTLVEQESNTNTRPFFPRYLETLDYYTAMFESIDVALPRDDKRRMSAEQHCVARDIVNLIACEGAERVERHEVFGKWKARLTMAGFRPYPLSSVVNSTIKTLLHTYNSFYRLEERDGVLYLGWKNRVLVVSSAWSHHVSISSLQVQDVMRALLCSGVE</sequence>
<feature type="region of interest" description="VHIID" evidence="3">
    <location>
        <begin position="223"/>
        <end position="288"/>
    </location>
</feature>
<feature type="region of interest" description="SAW" evidence="3">
    <location>
        <begin position="379"/>
        <end position="453"/>
    </location>
</feature>
<evidence type="ECO:0000256" key="2">
    <source>
        <dbReference type="ARBA" id="ARBA00023163"/>
    </source>
</evidence>
<keyword evidence="2" id="KW-0804">Transcription</keyword>
<accession>A0A0E0EX36</accession>
<evidence type="ECO:0000256" key="3">
    <source>
        <dbReference type="PROSITE-ProRule" id="PRU01191"/>
    </source>
</evidence>
<proteinExistence type="inferred from homology"/>
<dbReference type="PANTHER" id="PTHR31636">
    <property type="entry name" value="OSJNBA0084A10.13 PROTEIN-RELATED"/>
    <property type="match status" value="1"/>
</dbReference>
<dbReference type="PROSITE" id="PS50985">
    <property type="entry name" value="GRAS"/>
    <property type="match status" value="1"/>
</dbReference>
<dbReference type="InterPro" id="IPR005202">
    <property type="entry name" value="TF_GRAS"/>
</dbReference>
<evidence type="ECO:0000256" key="1">
    <source>
        <dbReference type="ARBA" id="ARBA00023015"/>
    </source>
</evidence>
<dbReference type="Gramene" id="OMERI10G05450.2">
    <property type="protein sequence ID" value="OMERI10G05450.2"/>
    <property type="gene ID" value="OMERI10G05450"/>
</dbReference>
<comment type="similarity">
    <text evidence="3">Belongs to the GRAS family.</text>
</comment>
<name>A0A0E0EX36_9ORYZ</name>
<evidence type="ECO:0000256" key="4">
    <source>
        <dbReference type="SAM" id="MobiDB-lite"/>
    </source>
</evidence>
<keyword evidence="1" id="KW-0805">Transcription regulation</keyword>
<dbReference type="Proteomes" id="UP000008021">
    <property type="component" value="Chromosome 10"/>
</dbReference>
<dbReference type="Pfam" id="PF03514">
    <property type="entry name" value="GRAS"/>
    <property type="match status" value="2"/>
</dbReference>
<feature type="short sequence motif" description="VHIID" evidence="3">
    <location>
        <begin position="254"/>
        <end position="258"/>
    </location>
</feature>
<evidence type="ECO:0000313" key="6">
    <source>
        <dbReference type="Proteomes" id="UP000008021"/>
    </source>
</evidence>
<keyword evidence="6" id="KW-1185">Reference proteome</keyword>